<accession>A0A9P0MCB3</accession>
<dbReference type="EMBL" id="CAKOFQ010008316">
    <property type="protein sequence ID" value="CAH2013342.1"/>
    <property type="molecule type" value="Genomic_DNA"/>
</dbReference>
<evidence type="ECO:0000313" key="2">
    <source>
        <dbReference type="Proteomes" id="UP001152888"/>
    </source>
</evidence>
<keyword evidence="2" id="KW-1185">Reference proteome</keyword>
<protein>
    <submittedName>
        <fullName evidence="1">Uncharacterized protein</fullName>
    </submittedName>
</protein>
<dbReference type="Proteomes" id="UP001152888">
    <property type="component" value="Unassembled WGS sequence"/>
</dbReference>
<gene>
    <name evidence="1" type="ORF">ACAOBT_LOCUS33414</name>
</gene>
<organism evidence="1 2">
    <name type="scientific">Acanthoscelides obtectus</name>
    <name type="common">Bean weevil</name>
    <name type="synonym">Bruchus obtectus</name>
    <dbReference type="NCBI Taxonomy" id="200917"/>
    <lineage>
        <taxon>Eukaryota</taxon>
        <taxon>Metazoa</taxon>
        <taxon>Ecdysozoa</taxon>
        <taxon>Arthropoda</taxon>
        <taxon>Hexapoda</taxon>
        <taxon>Insecta</taxon>
        <taxon>Pterygota</taxon>
        <taxon>Neoptera</taxon>
        <taxon>Endopterygota</taxon>
        <taxon>Coleoptera</taxon>
        <taxon>Polyphaga</taxon>
        <taxon>Cucujiformia</taxon>
        <taxon>Chrysomeloidea</taxon>
        <taxon>Chrysomelidae</taxon>
        <taxon>Bruchinae</taxon>
        <taxon>Bruchini</taxon>
        <taxon>Acanthoscelides</taxon>
    </lineage>
</organism>
<sequence length="87" mass="10300">MAISSFFAYNQRITRKRSILSYQEWSNFFPARLSISYSTVTVLFHLKYLSKESSSLKSRLSVYHYSFLFLRKARQILCPHLLQLSPT</sequence>
<dbReference type="AlphaFoldDB" id="A0A9P0MCB3"/>
<proteinExistence type="predicted"/>
<evidence type="ECO:0000313" key="1">
    <source>
        <dbReference type="EMBL" id="CAH2013342.1"/>
    </source>
</evidence>
<reference evidence="1" key="1">
    <citation type="submission" date="2022-03" db="EMBL/GenBank/DDBJ databases">
        <authorList>
            <person name="Sayadi A."/>
        </authorList>
    </citation>
    <scope>NUCLEOTIDE SEQUENCE</scope>
</reference>
<comment type="caution">
    <text evidence="1">The sequence shown here is derived from an EMBL/GenBank/DDBJ whole genome shotgun (WGS) entry which is preliminary data.</text>
</comment>
<name>A0A9P0MCB3_ACAOB</name>